<keyword evidence="2" id="KW-1185">Reference proteome</keyword>
<dbReference type="AlphaFoldDB" id="A0A239AJG5"/>
<evidence type="ECO:0000313" key="2">
    <source>
        <dbReference type="Proteomes" id="UP000198324"/>
    </source>
</evidence>
<accession>A0A239AJG5</accession>
<protein>
    <recommendedName>
        <fullName evidence="3">KTSC domain-containing protein</fullName>
    </recommendedName>
</protein>
<gene>
    <name evidence="1" type="ORF">SAMN04488503_2010</name>
</gene>
<dbReference type="EMBL" id="FZOC01000004">
    <property type="protein sequence ID" value="SNR95482.1"/>
    <property type="molecule type" value="Genomic_DNA"/>
</dbReference>
<name>A0A239AJG5_9BACT</name>
<evidence type="ECO:0000313" key="1">
    <source>
        <dbReference type="EMBL" id="SNR95482.1"/>
    </source>
</evidence>
<organism evidence="1 2">
    <name type="scientific">Humidesulfovibrio mexicanus</name>
    <dbReference type="NCBI Taxonomy" id="147047"/>
    <lineage>
        <taxon>Bacteria</taxon>
        <taxon>Pseudomonadati</taxon>
        <taxon>Thermodesulfobacteriota</taxon>
        <taxon>Desulfovibrionia</taxon>
        <taxon>Desulfovibrionales</taxon>
        <taxon>Desulfovibrionaceae</taxon>
        <taxon>Humidesulfovibrio</taxon>
    </lineage>
</organism>
<sequence>MSTDTPVVVHRSYDSDTKVLTVVFRQWDDRSGNEINTHVYHDFAPEEYEEWRDNGFRNGYFISSIMPKPHEEFDGDIRQK</sequence>
<dbReference type="RefSeq" id="WP_143337350.1">
    <property type="nucleotide sequence ID" value="NZ_FZOC01000004.1"/>
</dbReference>
<proteinExistence type="predicted"/>
<evidence type="ECO:0008006" key="3">
    <source>
        <dbReference type="Google" id="ProtNLM"/>
    </source>
</evidence>
<reference evidence="1 2" key="1">
    <citation type="submission" date="2017-06" db="EMBL/GenBank/DDBJ databases">
        <authorList>
            <person name="Kim H.J."/>
            <person name="Triplett B.A."/>
        </authorList>
    </citation>
    <scope>NUCLEOTIDE SEQUENCE [LARGE SCALE GENOMIC DNA]</scope>
    <source>
        <strain evidence="1 2">DSM 13116</strain>
    </source>
</reference>
<dbReference type="Proteomes" id="UP000198324">
    <property type="component" value="Unassembled WGS sequence"/>
</dbReference>